<feature type="domain" description="Conserved Oligomeric Golgi complex subunit 6 C-terminal" evidence="13">
    <location>
        <begin position="240"/>
        <end position="657"/>
    </location>
</feature>
<reference evidence="14 15" key="1">
    <citation type="submission" date="2016-11" db="EMBL/GenBank/DDBJ databases">
        <authorList>
            <person name="Jaros S."/>
            <person name="Januszkiewicz K."/>
            <person name="Wedrychowicz H."/>
        </authorList>
    </citation>
    <scope>NUCLEOTIDE SEQUENCE [LARGE SCALE GENOMIC DNA]</scope>
</reference>
<dbReference type="STRING" id="796604.A0A2X0MDP7"/>
<feature type="compositionally biased region" description="Low complexity" evidence="11">
    <location>
        <begin position="78"/>
        <end position="97"/>
    </location>
</feature>
<dbReference type="GO" id="GO:0000139">
    <property type="term" value="C:Golgi membrane"/>
    <property type="evidence" value="ECO:0007669"/>
    <property type="project" value="UniProtKB-SubCell"/>
</dbReference>
<name>A0A2X0MDP7_9BASI</name>
<evidence type="ECO:0000256" key="1">
    <source>
        <dbReference type="ARBA" id="ARBA00004395"/>
    </source>
</evidence>
<evidence type="ECO:0000259" key="13">
    <source>
        <dbReference type="Pfam" id="PF20653"/>
    </source>
</evidence>
<evidence type="ECO:0000256" key="4">
    <source>
        <dbReference type="ARBA" id="ARBA00022448"/>
    </source>
</evidence>
<proteinExistence type="inferred from homology"/>
<dbReference type="GO" id="GO:0015031">
    <property type="term" value="P:protein transport"/>
    <property type="evidence" value="ECO:0007669"/>
    <property type="project" value="UniProtKB-KW"/>
</dbReference>
<dbReference type="PANTHER" id="PTHR21506:SF0">
    <property type="entry name" value="CONSERVED OLIGOMERIC GOLGI COMPLEX SUBUNIT 6"/>
    <property type="match status" value="1"/>
</dbReference>
<evidence type="ECO:0000259" key="12">
    <source>
        <dbReference type="Pfam" id="PF06419"/>
    </source>
</evidence>
<comment type="function">
    <text evidence="10">Acts as component of the peripheral membrane COG complex that is involved in intra-Golgi protein trafficking. COG is located at the cis-Golgi, and regulates tethering of retrograde intra-Golgi vesicles and possibly a number of other membrane trafficking events.</text>
</comment>
<evidence type="ECO:0000256" key="9">
    <source>
        <dbReference type="ARBA" id="ARBA00043873"/>
    </source>
</evidence>
<evidence type="ECO:0000256" key="5">
    <source>
        <dbReference type="ARBA" id="ARBA00022927"/>
    </source>
</evidence>
<comment type="similarity">
    <text evidence="2 10">Belongs to the COG6 family.</text>
</comment>
<comment type="subcellular location">
    <subcellularLocation>
        <location evidence="1 10">Golgi apparatus membrane</location>
        <topology evidence="1 10">Peripheral membrane protein</topology>
    </subcellularLocation>
</comment>
<feature type="region of interest" description="Disordered" evidence="11">
    <location>
        <begin position="391"/>
        <end position="412"/>
    </location>
</feature>
<feature type="compositionally biased region" description="Polar residues" evidence="11">
    <location>
        <begin position="62"/>
        <end position="77"/>
    </location>
</feature>
<feature type="domain" description="Conserved Oligomeric Golgi complex subunit 6 C-terminal" evidence="13">
    <location>
        <begin position="682"/>
        <end position="800"/>
    </location>
</feature>
<dbReference type="GO" id="GO:0017119">
    <property type="term" value="C:Golgi transport complex"/>
    <property type="evidence" value="ECO:0007669"/>
    <property type="project" value="UniProtKB-UniRule"/>
</dbReference>
<keyword evidence="6 10" id="KW-0333">Golgi apparatus</keyword>
<evidence type="ECO:0000313" key="14">
    <source>
        <dbReference type="EMBL" id="SGY81921.1"/>
    </source>
</evidence>
<gene>
    <name evidence="14" type="primary">BQ5605_C009g05534</name>
    <name evidence="14" type="ORF">BQ5605_C009G05534</name>
</gene>
<evidence type="ECO:0000256" key="3">
    <source>
        <dbReference type="ARBA" id="ARBA00020973"/>
    </source>
</evidence>
<feature type="compositionally biased region" description="Low complexity" evidence="11">
    <location>
        <begin position="7"/>
        <end position="27"/>
    </location>
</feature>
<keyword evidence="15" id="KW-1185">Reference proteome</keyword>
<keyword evidence="5 10" id="KW-0653">Protein transport</keyword>
<dbReference type="PANTHER" id="PTHR21506">
    <property type="entry name" value="COMPONENT OF OLIGOMERIC GOLGI COMPLEX 6"/>
    <property type="match status" value="1"/>
</dbReference>
<evidence type="ECO:0000256" key="6">
    <source>
        <dbReference type="ARBA" id="ARBA00023034"/>
    </source>
</evidence>
<evidence type="ECO:0000256" key="7">
    <source>
        <dbReference type="ARBA" id="ARBA00023136"/>
    </source>
</evidence>
<dbReference type="Proteomes" id="UP000249464">
    <property type="component" value="Unassembled WGS sequence"/>
</dbReference>
<evidence type="ECO:0000256" key="11">
    <source>
        <dbReference type="SAM" id="MobiDB-lite"/>
    </source>
</evidence>
<accession>A0A2X0MDP7</accession>
<dbReference type="InterPro" id="IPR048368">
    <property type="entry name" value="COG6_N"/>
</dbReference>
<dbReference type="SMART" id="SM01087">
    <property type="entry name" value="COG6"/>
    <property type="match status" value="1"/>
</dbReference>
<evidence type="ECO:0000256" key="10">
    <source>
        <dbReference type="RuleBase" id="RU365075"/>
    </source>
</evidence>
<comment type="subunit">
    <text evidence="10">Component of the conserved oligomeric Golgi complex.</text>
</comment>
<dbReference type="InterPro" id="IPR048369">
    <property type="entry name" value="COG6_C"/>
</dbReference>
<evidence type="ECO:0000313" key="15">
    <source>
        <dbReference type="Proteomes" id="UP000249464"/>
    </source>
</evidence>
<keyword evidence="7 10" id="KW-0472">Membrane</keyword>
<dbReference type="Pfam" id="PF20653">
    <property type="entry name" value="COG6_C"/>
    <property type="match status" value="2"/>
</dbReference>
<evidence type="ECO:0000256" key="8">
    <source>
        <dbReference type="ARBA" id="ARBA00031348"/>
    </source>
</evidence>
<keyword evidence="4 10" id="KW-0813">Transport</keyword>
<feature type="region of interest" description="Disordered" evidence="11">
    <location>
        <begin position="1"/>
        <end position="29"/>
    </location>
</feature>
<comment type="function">
    <text evidence="9">Acts as a component of the peripheral membrane COG complex that is involved in intra-Golgi protein trafficking. COG is located at the cis-Golgi, and regulates tethering of retrograde intra-Golgi vesicles and possibly a number of other membrane trafficking events.</text>
</comment>
<feature type="region of interest" description="Disordered" evidence="11">
    <location>
        <begin position="56"/>
        <end position="97"/>
    </location>
</feature>
<dbReference type="EMBL" id="FQNC01000049">
    <property type="protein sequence ID" value="SGY81921.1"/>
    <property type="molecule type" value="Genomic_DNA"/>
</dbReference>
<evidence type="ECO:0000256" key="2">
    <source>
        <dbReference type="ARBA" id="ARBA00011023"/>
    </source>
</evidence>
<organism evidence="14 15">
    <name type="scientific">Microbotryum silenes-dioicae</name>
    <dbReference type="NCBI Taxonomy" id="796604"/>
    <lineage>
        <taxon>Eukaryota</taxon>
        <taxon>Fungi</taxon>
        <taxon>Dikarya</taxon>
        <taxon>Basidiomycota</taxon>
        <taxon>Pucciniomycotina</taxon>
        <taxon>Microbotryomycetes</taxon>
        <taxon>Microbotryales</taxon>
        <taxon>Microbotryaceae</taxon>
        <taxon>Microbotryum</taxon>
    </lineage>
</organism>
<dbReference type="Pfam" id="PF06419">
    <property type="entry name" value="COG6_N"/>
    <property type="match status" value="1"/>
</dbReference>
<feature type="domain" description="Conserved oligomeric complex COG6 N-terminal" evidence="12">
    <location>
        <begin position="102"/>
        <end position="203"/>
    </location>
</feature>
<protein>
    <recommendedName>
        <fullName evidence="3 10">Conserved oligomeric Golgi complex subunit 6</fullName>
        <shortName evidence="10">COG complex subunit 6</shortName>
    </recommendedName>
    <alternativeName>
        <fullName evidence="8 10">Component of oligomeric Golgi complex 6</fullName>
    </alternativeName>
</protein>
<feature type="region of interest" description="Disordered" evidence="11">
    <location>
        <begin position="547"/>
        <end position="580"/>
    </location>
</feature>
<dbReference type="GO" id="GO:0006891">
    <property type="term" value="P:intra-Golgi vesicle-mediated transport"/>
    <property type="evidence" value="ECO:0007669"/>
    <property type="project" value="UniProtKB-UniRule"/>
</dbReference>
<dbReference type="InterPro" id="IPR010490">
    <property type="entry name" value="COG6"/>
</dbReference>
<sequence>MQTISRPSLSSHASPGLSASPSSASSSRNPLHLKVNRLLSANLEDAGTRAALDTLGELELEPQTQVGSSSRASQEPPTTTNGGLNGRTTAATTTAAGTPMIKRGALRTQVETQMAQASTEFLQAFSDVDAKLGLLQSHLDAMHTCCDQVEQQLASANSGTRYLLEHVEGLRQQRAATTVQQSLVHLFLTRFSLTDDELRILTSREIPVGPDLFAAMNKTERIRSDCRALLSGEAGQGTLAGLDIMEYTSQHLEAAYSKIYKWCTFEARGFGKDVLEVPSTMRSAIERLRSRPELLSAKSNFTLNPALQLHSEVLDLLGATRSTAIMNLFLDALTRGGPSGLPRPIELHAHDPIRYVGDMLAWIHQSTAGEREFLESLFGIAEDGRWVGSVRAQKGKRGRKAEGGAGSGAEGSVKTVLDEEDDEMRLRKLLDRDMEGCARPLKMRVQQTIKSQEGAIMAYRIATLIEFYKVTMEQTIGKDAHMCKVLAEITESAYEAFFDTLRNHGRSLLRFIQPPSAGLNAPPQLRDALTTLRELMAIFSSSYLEDAPNASSKTDAPKPNEAEDSTTTPTTPPTSMIKANDFSPVLDQALDPALEMCEKMVQSRPLAWDRSIFAINCIETVLSALDGFAFTADRTRQLKEEEGDHVESLTGEHVSFLPDEGLWEARRRLIPSPRPHYSLIPQFTSLLKDSGLENLLTTIRTKDPSVPLSSLPFASPTHLQACLQSFSHFLSTTDTLSSPRLSLLPPRIAASIHRSALERISGAYELVLDEVVRDAQRNGYEEGTVRALFRMGRDEVRNVLGVERG</sequence>
<dbReference type="AlphaFoldDB" id="A0A2X0MDP7"/>